<evidence type="ECO:0000313" key="3">
    <source>
        <dbReference type="EMBL" id="RBA32612.1"/>
    </source>
</evidence>
<evidence type="ECO:0000259" key="2">
    <source>
        <dbReference type="Pfam" id="PF25202"/>
    </source>
</evidence>
<protein>
    <submittedName>
        <fullName evidence="3">Uncharacterized protein</fullName>
    </submittedName>
</protein>
<evidence type="ECO:0000259" key="1">
    <source>
        <dbReference type="Pfam" id="PF03235"/>
    </source>
</evidence>
<name>A0A365P7V7_9ACTN</name>
<accession>A0A365P7V7</accession>
<gene>
    <name evidence="3" type="ORF">DQ226_13775</name>
</gene>
<evidence type="ECO:0000313" key="4">
    <source>
        <dbReference type="Proteomes" id="UP000252187"/>
    </source>
</evidence>
<feature type="domain" description="DUF7834" evidence="2">
    <location>
        <begin position="227"/>
        <end position="482"/>
    </location>
</feature>
<dbReference type="PANTHER" id="PTHR35149:SF1">
    <property type="entry name" value="DUF5655 DOMAIN-CONTAINING PROTEIN"/>
    <property type="match status" value="1"/>
</dbReference>
<comment type="caution">
    <text evidence="3">The sequence shown here is derived from an EMBL/GenBank/DDBJ whole genome shotgun (WGS) entry which is preliminary data.</text>
</comment>
<dbReference type="AlphaFoldDB" id="A0A365P7V7"/>
<dbReference type="Pfam" id="PF25202">
    <property type="entry name" value="DUF7834"/>
    <property type="match status" value="1"/>
</dbReference>
<dbReference type="Pfam" id="PF03235">
    <property type="entry name" value="GmrSD_N"/>
    <property type="match status" value="1"/>
</dbReference>
<feature type="domain" description="GmrSD restriction endonucleases N-terminal" evidence="1">
    <location>
        <begin position="27"/>
        <end position="211"/>
    </location>
</feature>
<dbReference type="InterPro" id="IPR057156">
    <property type="entry name" value="DUF7834"/>
</dbReference>
<dbReference type="PANTHER" id="PTHR35149">
    <property type="entry name" value="SLL5132 PROTEIN"/>
    <property type="match status" value="1"/>
</dbReference>
<dbReference type="InterPro" id="IPR004919">
    <property type="entry name" value="GmrSD_N"/>
</dbReference>
<proteinExistence type="predicted"/>
<reference evidence="3 4" key="1">
    <citation type="submission" date="2018-06" db="EMBL/GenBank/DDBJ databases">
        <title>Whole genome sequencing of four bacterial strains from South Shetland trench revealing bio-synthetic gene clusters.</title>
        <authorList>
            <person name="Abdel-Mageed W.M."/>
            <person name="Lehri B."/>
            <person name="Jarmusch S.A."/>
            <person name="Miranda K."/>
            <person name="Goodfellow M."/>
            <person name="Jaspars M."/>
            <person name="Karlyshev A.V."/>
        </authorList>
    </citation>
    <scope>NUCLEOTIDE SEQUENCE [LARGE SCALE GENOMIC DNA]</scope>
    <source>
        <strain evidence="3 4">SST1</strain>
    </source>
</reference>
<dbReference type="EMBL" id="QNTT01000044">
    <property type="protein sequence ID" value="RBA32612.1"/>
    <property type="molecule type" value="Genomic_DNA"/>
</dbReference>
<sequence length="506" mass="57127">MPLSGPTPSSEPETQPDSQLIASIATIAELLQDVTLTIPSYQRPYRWDVENVSQLIADIQRFRPSGHYRLGTVILYTGDGDDGTETRRSEIVDGQQRYLTFAVIAHAITEVPRLADVKLAERLRNAVQHIQLPGRRDGQTQLNLRRNFAQVRNVVTRWSGIEIEEFARFFLDDCSVIVLKVADLDAAFQMFDSQNTRGRALYPTDLLKAYHLREFSQTDPGTARLLEVVKRWESVPSAEINHLIAAVLFPIKRWTSHQPLPRKGFSSDYIGLFKGVRQGTGGNEQFRWARLPLLAQTATDRFAAENRALIQHGVVDELTYPFQLTQPVVDGEMFFAMVDHYVAEARRIGIRWQGASDKELRTRAPSPSSELAPLLEILDDQPPGAGNRYVRELFDCLLLAYVDRFGWHHTREAAFALAQHAYLLRIRMARIAMPSVDTHALEAHYRASAVRVNLFSTLAYALDPDVIFTLRIPRPSTDDENNAAKRGLAPLFGPDELATWEASVTQ</sequence>
<organism evidence="3 4">
    <name type="scientific">Dietzia maris</name>
    <dbReference type="NCBI Taxonomy" id="37915"/>
    <lineage>
        <taxon>Bacteria</taxon>
        <taxon>Bacillati</taxon>
        <taxon>Actinomycetota</taxon>
        <taxon>Actinomycetes</taxon>
        <taxon>Mycobacteriales</taxon>
        <taxon>Dietziaceae</taxon>
        <taxon>Dietzia</taxon>
    </lineage>
</organism>
<dbReference type="Proteomes" id="UP000252187">
    <property type="component" value="Unassembled WGS sequence"/>
</dbReference>